<feature type="coiled-coil region" evidence="1">
    <location>
        <begin position="34"/>
        <end position="104"/>
    </location>
</feature>
<evidence type="ECO:0000256" key="1">
    <source>
        <dbReference type="SAM" id="Coils"/>
    </source>
</evidence>
<keyword evidence="4" id="KW-1185">Reference proteome</keyword>
<evidence type="ECO:0000313" key="4">
    <source>
        <dbReference type="Proteomes" id="UP000078046"/>
    </source>
</evidence>
<feature type="region of interest" description="Disordered" evidence="2">
    <location>
        <begin position="357"/>
        <end position="416"/>
    </location>
</feature>
<accession>A0A177AWR8</accession>
<protein>
    <submittedName>
        <fullName evidence="3">Uncharacterized protein</fullName>
    </submittedName>
</protein>
<comment type="caution">
    <text evidence="3">The sequence shown here is derived from an EMBL/GenBank/DDBJ whole genome shotgun (WGS) entry which is preliminary data.</text>
</comment>
<feature type="coiled-coil region" evidence="1">
    <location>
        <begin position="290"/>
        <end position="317"/>
    </location>
</feature>
<gene>
    <name evidence="3" type="ORF">A3Q56_05816</name>
</gene>
<dbReference type="AlphaFoldDB" id="A0A177AWR8"/>
<proteinExistence type="predicted"/>
<dbReference type="EMBL" id="LWCA01000924">
    <property type="protein sequence ID" value="OAF66467.1"/>
    <property type="molecule type" value="Genomic_DNA"/>
</dbReference>
<evidence type="ECO:0000256" key="2">
    <source>
        <dbReference type="SAM" id="MobiDB-lite"/>
    </source>
</evidence>
<dbReference type="Proteomes" id="UP000078046">
    <property type="component" value="Unassembled WGS sequence"/>
</dbReference>
<organism evidence="3 4">
    <name type="scientific">Intoshia linei</name>
    <dbReference type="NCBI Taxonomy" id="1819745"/>
    <lineage>
        <taxon>Eukaryota</taxon>
        <taxon>Metazoa</taxon>
        <taxon>Spiralia</taxon>
        <taxon>Lophotrochozoa</taxon>
        <taxon>Mesozoa</taxon>
        <taxon>Orthonectida</taxon>
        <taxon>Rhopaluridae</taxon>
        <taxon>Intoshia</taxon>
    </lineage>
</organism>
<name>A0A177AWR8_9BILA</name>
<feature type="compositionally biased region" description="Polar residues" evidence="2">
    <location>
        <begin position="384"/>
        <end position="401"/>
    </location>
</feature>
<evidence type="ECO:0000313" key="3">
    <source>
        <dbReference type="EMBL" id="OAF66467.1"/>
    </source>
</evidence>
<feature type="compositionally biased region" description="Basic and acidic residues" evidence="2">
    <location>
        <begin position="365"/>
        <end position="383"/>
    </location>
</feature>
<sequence length="473" mass="55771">MLNDQFKNCRQKVSENSSQINGIASHFNHLNCNIDKILSNLNNNTKNISELTNEYSQLKLQIKNKLTEYKKSVETCYQSYDDNNKNLHQECMNLKKKYNDLENSLEKNVINTKEYLEKIDEKMDSYYNANDRKLSDERSILTNNFKELRNYANQQHKSSLENDDRTYKLFLTKLEEYDQKVKDDINNMESKNFKIEEELFNKIDTSTINKIQDLNYTYNSNFTKFSNIVSLLERQIDVQTNNFNELLAVEMNKRRRSEKNLSDINSNLEKQIIMATSLVDKQINTEKVILMKNESNLNHTNQRMKILEENYDQIIDEKNKLPNIYETIQSNNEKIHEKYQNENSKSNLIQIENESHLNQPVFQKESNEPVKSDESHEHFETGNEHISSAQIKSKTPSNESVSEYFESPSKKNFNKSNEINASNLESKDTQQYDLKNMENVNQFSSDIQNGRDSYDDTDNINNIDTENIHEKYV</sequence>
<keyword evidence="1" id="KW-0175">Coiled coil</keyword>
<reference evidence="3 4" key="1">
    <citation type="submission" date="2016-04" db="EMBL/GenBank/DDBJ databases">
        <title>The genome of Intoshia linei affirms orthonectids as highly simplified spiralians.</title>
        <authorList>
            <person name="Mikhailov K.V."/>
            <person name="Slusarev G.S."/>
            <person name="Nikitin M.A."/>
            <person name="Logacheva M.D."/>
            <person name="Penin A."/>
            <person name="Aleoshin V."/>
            <person name="Panchin Y.V."/>
        </authorList>
    </citation>
    <scope>NUCLEOTIDE SEQUENCE [LARGE SCALE GENOMIC DNA]</scope>
    <source>
        <strain evidence="3">Intl2013</strain>
        <tissue evidence="3">Whole animal</tissue>
    </source>
</reference>